<dbReference type="PRINTS" id="PR00133">
    <property type="entry name" value="GLHYDRLASE3"/>
</dbReference>
<evidence type="ECO:0000313" key="4">
    <source>
        <dbReference type="EMBL" id="MBE1582070.1"/>
    </source>
</evidence>
<evidence type="ECO:0000313" key="5">
    <source>
        <dbReference type="Proteomes" id="UP000633509"/>
    </source>
</evidence>
<dbReference type="Gene3D" id="3.20.20.300">
    <property type="entry name" value="Glycoside hydrolase, family 3, N-terminal domain"/>
    <property type="match status" value="1"/>
</dbReference>
<dbReference type="Gene3D" id="2.60.40.10">
    <property type="entry name" value="Immunoglobulins"/>
    <property type="match status" value="1"/>
</dbReference>
<dbReference type="InterPro" id="IPR051915">
    <property type="entry name" value="Cellulose_Degrad_GH3"/>
</dbReference>
<dbReference type="Pfam" id="PF00933">
    <property type="entry name" value="Glyco_hydro_3"/>
    <property type="match status" value="1"/>
</dbReference>
<dbReference type="InterPro" id="IPR036881">
    <property type="entry name" value="Glyco_hydro_3_C_sf"/>
</dbReference>
<feature type="domain" description="Glycoside hydrolase family 3 C-terminal" evidence="3">
    <location>
        <begin position="439"/>
        <end position="672"/>
    </location>
</feature>
<sequence length="791" mass="82209">MPTAEPVERLLAELSPREKVGQLNQRLYGWQAVERAPRGGFRLTDLARAELGRWGGLGALYGVFRADAWSGRTWADGIRPEERAEVAALVQDEVARAGGHRIGVLLSEEAPHGHQALGGTLLPTNLAVAAGWDPDLLAEAAAAVAAELAASGVHLALVSALDLLRDPRWGRAEECFGEDPLLAAELTRALVIGMQGADRGAVGRGGVAIVLKHLAAQGEAVGGRNGQSAVIGPRDLRELHLPAARAAVEAGALGFMAAYNDIDGVPCCANRDLLTGFLRDECGFDGIVMADGLAVDRLTSMTGDPAGAAVAALEAGVDLSLWDESFALLEEAALADPRVAELVDAACRRVLTLKHRAGLLGDTADETAPEPQREALTLTDREAPTLAGQREALALAGQREALALAGQREALALAGQREALALAGRAADGLSRRLARQALVLLHNAGGLLPLEPRSLAKVVLAGPNAREVTALLGDYVPPLPPGSAAGLDLALRRALPDAEVVCPPGVPTETDLSGADLVILTLGGTSHRTYAEEFAANGAIAGQATMATAGEGVDLADLALPGDQDDLVADVRARAGCPVVAVVVAGRPHVLTGVLAHTDALLWAGYPGPHGGHAIADALFGGYEPVGRLPFTAPAHPGAVPVRHNDRHPAADVYRDAPDPVLFPFGHGLRYRPVLFDRLTAEPGADTVRVSVEVANPGGKAAEVVVPLFGRRTGGRVLPRLRELLAFRRVTVPAGARTAVVWDLPAARCFAEGAAGRARTDLYVADLHATIRPAVHSPGPADPLPHSEES</sequence>
<dbReference type="RefSeq" id="WP_192783417.1">
    <property type="nucleotide sequence ID" value="NZ_JADBEK010000001.1"/>
</dbReference>
<protein>
    <submittedName>
        <fullName evidence="4">Beta-glucosidase</fullName>
        <ecNumber evidence="4">3.2.1.21</ecNumber>
    </submittedName>
</protein>
<keyword evidence="1 4" id="KW-0378">Hydrolase</keyword>
<dbReference type="Proteomes" id="UP000633509">
    <property type="component" value="Unassembled WGS sequence"/>
</dbReference>
<feature type="domain" description="Glycoside hydrolase family 3 N-terminal" evidence="2">
    <location>
        <begin position="88"/>
        <end position="353"/>
    </location>
</feature>
<reference evidence="4 5" key="1">
    <citation type="submission" date="2020-10" db="EMBL/GenBank/DDBJ databases">
        <title>Sequencing the genomes of 1000 actinobacteria strains.</title>
        <authorList>
            <person name="Klenk H.-P."/>
        </authorList>
    </citation>
    <scope>NUCLEOTIDE SEQUENCE [LARGE SCALE GENOMIC DNA]</scope>
    <source>
        <strain evidence="4 5">DSM 43173</strain>
    </source>
</reference>
<evidence type="ECO:0000259" key="2">
    <source>
        <dbReference type="Pfam" id="PF00933"/>
    </source>
</evidence>
<dbReference type="InterPro" id="IPR036962">
    <property type="entry name" value="Glyco_hydro_3_N_sf"/>
</dbReference>
<dbReference type="SUPFAM" id="SSF52279">
    <property type="entry name" value="Beta-D-glucan exohydrolase, C-terminal domain"/>
    <property type="match status" value="1"/>
</dbReference>
<accession>A0ABR9LP39</accession>
<evidence type="ECO:0000259" key="3">
    <source>
        <dbReference type="Pfam" id="PF01915"/>
    </source>
</evidence>
<proteinExistence type="predicted"/>
<dbReference type="InterPro" id="IPR017853">
    <property type="entry name" value="GH"/>
</dbReference>
<dbReference type="SUPFAM" id="SSF51445">
    <property type="entry name" value="(Trans)glycosidases"/>
    <property type="match status" value="1"/>
</dbReference>
<name>A0ABR9LP39_9ACTN</name>
<keyword evidence="4" id="KW-0326">Glycosidase</keyword>
<gene>
    <name evidence="4" type="ORF">H4W80_000328</name>
</gene>
<keyword evidence="5" id="KW-1185">Reference proteome</keyword>
<dbReference type="EMBL" id="JADBEK010000001">
    <property type="protein sequence ID" value="MBE1582070.1"/>
    <property type="molecule type" value="Genomic_DNA"/>
</dbReference>
<dbReference type="PANTHER" id="PTHR30620:SF123">
    <property type="entry name" value="BETA-XYLOSIDASE"/>
    <property type="match status" value="1"/>
</dbReference>
<dbReference type="PANTHER" id="PTHR30620">
    <property type="entry name" value="PERIPLASMIC BETA-GLUCOSIDASE-RELATED"/>
    <property type="match status" value="1"/>
</dbReference>
<dbReference type="GO" id="GO:0008422">
    <property type="term" value="F:beta-glucosidase activity"/>
    <property type="evidence" value="ECO:0007669"/>
    <property type="project" value="UniProtKB-EC"/>
</dbReference>
<comment type="caution">
    <text evidence="4">The sequence shown here is derived from an EMBL/GenBank/DDBJ whole genome shotgun (WGS) entry which is preliminary data.</text>
</comment>
<dbReference type="InterPro" id="IPR002772">
    <property type="entry name" value="Glyco_hydro_3_C"/>
</dbReference>
<organism evidence="4 5">
    <name type="scientific">Nonomuraea angiospora</name>
    <dbReference type="NCBI Taxonomy" id="46172"/>
    <lineage>
        <taxon>Bacteria</taxon>
        <taxon>Bacillati</taxon>
        <taxon>Actinomycetota</taxon>
        <taxon>Actinomycetes</taxon>
        <taxon>Streptosporangiales</taxon>
        <taxon>Streptosporangiaceae</taxon>
        <taxon>Nonomuraea</taxon>
    </lineage>
</organism>
<evidence type="ECO:0000256" key="1">
    <source>
        <dbReference type="ARBA" id="ARBA00022801"/>
    </source>
</evidence>
<dbReference type="InterPro" id="IPR001764">
    <property type="entry name" value="Glyco_hydro_3_N"/>
</dbReference>
<dbReference type="InterPro" id="IPR013783">
    <property type="entry name" value="Ig-like_fold"/>
</dbReference>
<dbReference type="Pfam" id="PF01915">
    <property type="entry name" value="Glyco_hydro_3_C"/>
    <property type="match status" value="1"/>
</dbReference>
<dbReference type="Gene3D" id="3.40.50.1700">
    <property type="entry name" value="Glycoside hydrolase family 3 C-terminal domain"/>
    <property type="match status" value="1"/>
</dbReference>
<dbReference type="EC" id="3.2.1.21" evidence="4"/>